<gene>
    <name evidence="10" type="ORF">BN873_p10032</name>
</gene>
<dbReference type="GO" id="GO:0006508">
    <property type="term" value="P:proteolysis"/>
    <property type="evidence" value="ECO:0007669"/>
    <property type="project" value="UniProtKB-KW"/>
</dbReference>
<dbReference type="GO" id="GO:0016829">
    <property type="term" value="F:lyase activity"/>
    <property type="evidence" value="ECO:0007669"/>
    <property type="project" value="UniProtKB-KW"/>
</dbReference>
<dbReference type="RefSeq" id="WP_048676897.1">
    <property type="nucleotide sequence ID" value="NZ_CBTJ020000113.1"/>
</dbReference>
<proteinExistence type="inferred from homology"/>
<dbReference type="Pfam" id="PF02586">
    <property type="entry name" value="SRAP"/>
    <property type="match status" value="1"/>
</dbReference>
<evidence type="ECO:0000256" key="7">
    <source>
        <dbReference type="ARBA" id="ARBA00023239"/>
    </source>
</evidence>
<dbReference type="Gene3D" id="3.90.1680.10">
    <property type="entry name" value="SOS response associated peptidase-like"/>
    <property type="match status" value="1"/>
</dbReference>
<dbReference type="Proteomes" id="UP000035760">
    <property type="component" value="Unassembled WGS sequence"/>
</dbReference>
<comment type="caution">
    <text evidence="10">The sequence shown here is derived from an EMBL/GenBank/DDBJ whole genome shotgun (WGS) entry which is preliminary data.</text>
</comment>
<reference evidence="10" key="1">
    <citation type="submission" date="2013-07" db="EMBL/GenBank/DDBJ databases">
        <authorList>
            <person name="McIlroy S."/>
        </authorList>
    </citation>
    <scope>NUCLEOTIDE SEQUENCE [LARGE SCALE GENOMIC DNA]</scope>
    <source>
        <strain evidence="10">Run_A_D11</strain>
    </source>
</reference>
<evidence type="ECO:0000256" key="9">
    <source>
        <dbReference type="SAM" id="MobiDB-lite"/>
    </source>
</evidence>
<organism evidence="10 11">
    <name type="scientific">Candidatus Competibacter denitrificans Run_A_D11</name>
    <dbReference type="NCBI Taxonomy" id="1400863"/>
    <lineage>
        <taxon>Bacteria</taxon>
        <taxon>Pseudomonadati</taxon>
        <taxon>Pseudomonadota</taxon>
        <taxon>Gammaproteobacteria</taxon>
        <taxon>Candidatus Competibacteraceae</taxon>
        <taxon>Candidatus Competibacter</taxon>
    </lineage>
</organism>
<keyword evidence="2 8" id="KW-0645">Protease</keyword>
<dbReference type="InterPro" id="IPR003738">
    <property type="entry name" value="SRAP"/>
</dbReference>
<dbReference type="PANTHER" id="PTHR13604:SF0">
    <property type="entry name" value="ABASIC SITE PROCESSING PROTEIN HMCES"/>
    <property type="match status" value="1"/>
</dbReference>
<keyword evidence="4 8" id="KW-0378">Hydrolase</keyword>
<dbReference type="EMBL" id="CBTJ020000113">
    <property type="protein sequence ID" value="CDI04588.1"/>
    <property type="molecule type" value="Genomic_DNA"/>
</dbReference>
<evidence type="ECO:0000256" key="6">
    <source>
        <dbReference type="ARBA" id="ARBA00023125"/>
    </source>
</evidence>
<evidence type="ECO:0000313" key="10">
    <source>
        <dbReference type="EMBL" id="CDI04588.1"/>
    </source>
</evidence>
<keyword evidence="3" id="KW-0227">DNA damage</keyword>
<dbReference type="AlphaFoldDB" id="W6MEG8"/>
<reference evidence="10" key="2">
    <citation type="submission" date="2014-03" db="EMBL/GenBank/DDBJ databases">
        <title>Candidatus Competibacter-lineage genomes retrieved from metagenomes reveal functional metabolic diversity.</title>
        <authorList>
            <person name="McIlroy S.J."/>
            <person name="Albertsen M."/>
            <person name="Andresen E.K."/>
            <person name="Saunders A.M."/>
            <person name="Kristiansen R."/>
            <person name="Stokholm-Bjerregaard M."/>
            <person name="Nielsen K.L."/>
            <person name="Nielsen P.H."/>
        </authorList>
    </citation>
    <scope>NUCLEOTIDE SEQUENCE</scope>
    <source>
        <strain evidence="10">Run_A_D11</strain>
    </source>
</reference>
<keyword evidence="11" id="KW-1185">Reference proteome</keyword>
<dbReference type="GO" id="GO:0106300">
    <property type="term" value="P:protein-DNA covalent cross-linking repair"/>
    <property type="evidence" value="ECO:0007669"/>
    <property type="project" value="InterPro"/>
</dbReference>
<accession>W6MEG8</accession>
<feature type="region of interest" description="Disordered" evidence="9">
    <location>
        <begin position="206"/>
        <end position="225"/>
    </location>
</feature>
<evidence type="ECO:0000256" key="8">
    <source>
        <dbReference type="RuleBase" id="RU364100"/>
    </source>
</evidence>
<dbReference type="GO" id="GO:0003697">
    <property type="term" value="F:single-stranded DNA binding"/>
    <property type="evidence" value="ECO:0007669"/>
    <property type="project" value="InterPro"/>
</dbReference>
<evidence type="ECO:0000256" key="1">
    <source>
        <dbReference type="ARBA" id="ARBA00008136"/>
    </source>
</evidence>
<keyword evidence="6" id="KW-0238">DNA-binding</keyword>
<comment type="similarity">
    <text evidence="1 8">Belongs to the SOS response-associated peptidase family.</text>
</comment>
<evidence type="ECO:0000256" key="3">
    <source>
        <dbReference type="ARBA" id="ARBA00022763"/>
    </source>
</evidence>
<evidence type="ECO:0000256" key="5">
    <source>
        <dbReference type="ARBA" id="ARBA00023124"/>
    </source>
</evidence>
<protein>
    <recommendedName>
        <fullName evidence="8">Abasic site processing protein</fullName>
        <ecNumber evidence="8">3.4.-.-</ecNumber>
    </recommendedName>
</protein>
<dbReference type="InterPro" id="IPR036590">
    <property type="entry name" value="SRAP-like"/>
</dbReference>
<keyword evidence="5" id="KW-0190">Covalent protein-DNA linkage</keyword>
<evidence type="ECO:0000256" key="2">
    <source>
        <dbReference type="ARBA" id="ARBA00022670"/>
    </source>
</evidence>
<evidence type="ECO:0000313" key="11">
    <source>
        <dbReference type="Proteomes" id="UP000035760"/>
    </source>
</evidence>
<dbReference type="OrthoDB" id="6192129at2"/>
<dbReference type="EC" id="3.4.-.-" evidence="8"/>
<keyword evidence="7" id="KW-0456">Lyase</keyword>
<name>W6MEG8_9GAMM</name>
<dbReference type="GO" id="GO:0008233">
    <property type="term" value="F:peptidase activity"/>
    <property type="evidence" value="ECO:0007669"/>
    <property type="project" value="UniProtKB-KW"/>
</dbReference>
<evidence type="ECO:0000256" key="4">
    <source>
        <dbReference type="ARBA" id="ARBA00022801"/>
    </source>
</evidence>
<sequence length="225" mass="24883">MCGRFIQATTGEVLAERFQLATPPDLAPRYNVAPSQPVGAVRIAAGGVREFVPLRWGLIPSWSPEPRTAYSTINARAETVAEKPTYRQAFRRRRCLIPADGFYEWVKLGARNQPYCITPADGQPMAFAGLWERWERDGPVIESCTILVTQANALVAPIHDRMPAILNPADEARWLDPAATDPAALRPLLAPCPPERLRLWPVSSHVNHPRHEGPALRTPLATSVS</sequence>
<dbReference type="PANTHER" id="PTHR13604">
    <property type="entry name" value="DC12-RELATED"/>
    <property type="match status" value="1"/>
</dbReference>
<dbReference type="SUPFAM" id="SSF143081">
    <property type="entry name" value="BB1717-like"/>
    <property type="match status" value="1"/>
</dbReference>